<dbReference type="EMBL" id="AB630068">
    <property type="protein sequence ID" value="BBD74582.1"/>
    <property type="molecule type" value="Genomic_RNA"/>
</dbReference>
<dbReference type="InterPro" id="IPR009003">
    <property type="entry name" value="Peptidase_S1_PA"/>
</dbReference>
<evidence type="ECO:0000259" key="25">
    <source>
        <dbReference type="PROSITE" id="PS51218"/>
    </source>
</evidence>
<dbReference type="Pfam" id="PF20915">
    <property type="entry name" value="VPg"/>
    <property type="match status" value="1"/>
</dbReference>
<evidence type="ECO:0000256" key="17">
    <source>
        <dbReference type="ARBA" id="ARBA00023200"/>
    </source>
</evidence>
<evidence type="ECO:0000256" key="7">
    <source>
        <dbReference type="ARBA" id="ARBA00022561"/>
    </source>
</evidence>
<dbReference type="Pfam" id="PF00915">
    <property type="entry name" value="Calici_coat"/>
    <property type="match status" value="1"/>
</dbReference>
<evidence type="ECO:0000256" key="10">
    <source>
        <dbReference type="ARBA" id="ARBA00022695"/>
    </source>
</evidence>
<keyword evidence="16" id="KW-0693">Viral RNA replication</keyword>
<dbReference type="InterPro" id="IPR049434">
    <property type="entry name" value="VPg"/>
</dbReference>
<dbReference type="GO" id="GO:0003724">
    <property type="term" value="F:RNA helicase activity"/>
    <property type="evidence" value="ECO:0007669"/>
    <property type="project" value="InterPro"/>
</dbReference>
<dbReference type="Gene3D" id="2.60.120.20">
    <property type="match status" value="1"/>
</dbReference>
<comment type="subcellular location">
    <subcellularLocation>
        <location evidence="1">Host cytoplasm</location>
    </subcellularLocation>
    <subcellularLocation>
        <location evidence="2">Virion</location>
    </subcellularLocation>
</comment>
<evidence type="ECO:0000256" key="20">
    <source>
        <dbReference type="ARBA" id="ARBA00046180"/>
    </source>
</evidence>
<keyword evidence="5" id="KW-0191">Covalent protein-RNA linkage</keyword>
<dbReference type="Gene3D" id="6.10.250.3230">
    <property type="match status" value="1"/>
</dbReference>
<name>A0A2Z6DSK9_9CALI</name>
<proteinExistence type="predicted"/>
<dbReference type="GO" id="GO:0006508">
    <property type="term" value="P:proteolysis"/>
    <property type="evidence" value="ECO:0007669"/>
    <property type="project" value="UniProtKB-KW"/>
</dbReference>
<keyword evidence="17" id="KW-1035">Host cytoplasm</keyword>
<dbReference type="CDD" id="cd00205">
    <property type="entry name" value="rhv_like"/>
    <property type="match status" value="1"/>
</dbReference>
<keyword evidence="8" id="KW-0645">Protease</keyword>
<evidence type="ECO:0000259" key="26">
    <source>
        <dbReference type="PROSITE" id="PS51894"/>
    </source>
</evidence>
<dbReference type="SUPFAM" id="SSF50494">
    <property type="entry name" value="Trypsin-like serine proteases"/>
    <property type="match status" value="1"/>
</dbReference>
<dbReference type="GO" id="GO:0017111">
    <property type="term" value="F:ribonucleoside triphosphate phosphatase activity"/>
    <property type="evidence" value="ECO:0007669"/>
    <property type="project" value="UniProtKB-EC"/>
</dbReference>
<dbReference type="Gene3D" id="1.10.260.110">
    <property type="match status" value="1"/>
</dbReference>
<evidence type="ECO:0000256" key="23">
    <source>
        <dbReference type="SAM" id="MobiDB-lite"/>
    </source>
</evidence>
<dbReference type="InterPro" id="IPR000605">
    <property type="entry name" value="Helicase_SF3_ssDNA/RNA_vir"/>
</dbReference>
<evidence type="ECO:0000256" key="3">
    <source>
        <dbReference type="ARBA" id="ARBA00020107"/>
    </source>
</evidence>
<comment type="function">
    <text evidence="19">Displays NTPase activity, but no helicase activity. Induces the formation of convoluted membranes derived from the host ER. These remodeled membranes probably form the viral factories that contain the replication complex. Together with NS2 and NS4, initiates the formation of the replication complex.</text>
</comment>
<evidence type="ECO:0000256" key="21">
    <source>
        <dbReference type="ARBA" id="ARBA00046246"/>
    </source>
</evidence>
<evidence type="ECO:0000256" key="15">
    <source>
        <dbReference type="ARBA" id="ARBA00022844"/>
    </source>
</evidence>
<feature type="region of interest" description="Disordered" evidence="23">
    <location>
        <begin position="939"/>
        <end position="958"/>
    </location>
</feature>
<evidence type="ECO:0000256" key="8">
    <source>
        <dbReference type="ARBA" id="ARBA00022670"/>
    </source>
</evidence>
<evidence type="ECO:0000256" key="6">
    <source>
        <dbReference type="ARBA" id="ARBA00022553"/>
    </source>
</evidence>
<dbReference type="GO" id="GO:0004197">
    <property type="term" value="F:cysteine-type endopeptidase activity"/>
    <property type="evidence" value="ECO:0007669"/>
    <property type="project" value="InterPro"/>
</dbReference>
<keyword evidence="15" id="KW-0946">Virion</keyword>
<comment type="function">
    <text evidence="18">Together with NTPase and NS4, initiates the formation of the replication complex. Induces the proliferation of the host smooth ER membranes forming long tubular structures. These remodeled membranes probably form the viral factories that contain the replication complex.</text>
</comment>
<dbReference type="InterPro" id="IPR033703">
    <property type="entry name" value="Rhv-like"/>
</dbReference>
<dbReference type="CDD" id="cd00009">
    <property type="entry name" value="AAA"/>
    <property type="match status" value="1"/>
</dbReference>
<protein>
    <recommendedName>
        <fullName evidence="3">Genome polyprotein</fullName>
    </recommendedName>
</protein>
<dbReference type="PROSITE" id="PS50507">
    <property type="entry name" value="RDRP_SSRNA_POS"/>
    <property type="match status" value="1"/>
</dbReference>
<comment type="catalytic activity">
    <reaction evidence="22">
        <text>a ribonucleoside 5'-triphosphate + H2O = a ribonucleoside 5'-diphosphate + phosphate + H(+)</text>
        <dbReference type="Rhea" id="RHEA:23680"/>
        <dbReference type="ChEBI" id="CHEBI:15377"/>
        <dbReference type="ChEBI" id="CHEBI:15378"/>
        <dbReference type="ChEBI" id="CHEBI:43474"/>
        <dbReference type="ChEBI" id="CHEBI:57930"/>
        <dbReference type="ChEBI" id="CHEBI:61557"/>
        <dbReference type="EC" id="3.6.1.15"/>
    </reaction>
</comment>
<feature type="domain" description="SF3 helicase" evidence="25">
    <location>
        <begin position="454"/>
        <end position="609"/>
    </location>
</feature>
<dbReference type="PROSITE" id="PS51218">
    <property type="entry name" value="SF3_HELICASE_2"/>
    <property type="match status" value="1"/>
</dbReference>
<dbReference type="GO" id="GO:0003723">
    <property type="term" value="F:RNA binding"/>
    <property type="evidence" value="ECO:0007669"/>
    <property type="project" value="InterPro"/>
</dbReference>
<dbReference type="Gene3D" id="3.30.70.270">
    <property type="match status" value="2"/>
</dbReference>
<dbReference type="PROSITE" id="PS51894">
    <property type="entry name" value="CV_3CL_PRO"/>
    <property type="match status" value="1"/>
</dbReference>
<dbReference type="GO" id="GO:0039694">
    <property type="term" value="P:viral RNA genome replication"/>
    <property type="evidence" value="ECO:0007669"/>
    <property type="project" value="InterPro"/>
</dbReference>
<keyword evidence="7" id="KW-0167">Capsid protein</keyword>
<dbReference type="PRINTS" id="PR00916">
    <property type="entry name" value="2CENDOPTASE"/>
</dbReference>
<accession>A0A2Z6DSK9</accession>
<feature type="compositionally biased region" description="Basic residues" evidence="23">
    <location>
        <begin position="944"/>
        <end position="956"/>
    </location>
</feature>
<dbReference type="InterPro" id="IPR007094">
    <property type="entry name" value="RNA-dir_pol_PSvirus"/>
</dbReference>
<dbReference type="PRINTS" id="PR00918">
    <property type="entry name" value="CALICVIRUSNS"/>
</dbReference>
<dbReference type="CDD" id="cd23192">
    <property type="entry name" value="Caliciviridae_RdRp"/>
    <property type="match status" value="1"/>
</dbReference>
<dbReference type="InterPro" id="IPR029053">
    <property type="entry name" value="Viral_coat"/>
</dbReference>
<dbReference type="InterPro" id="IPR004004">
    <property type="entry name" value="Helic/Pol/Pept_Calicivir-typ"/>
</dbReference>
<dbReference type="InterPro" id="IPR043502">
    <property type="entry name" value="DNA/RNA_pol_sf"/>
</dbReference>
<evidence type="ECO:0000256" key="2">
    <source>
        <dbReference type="ARBA" id="ARBA00004328"/>
    </source>
</evidence>
<evidence type="ECO:0000256" key="14">
    <source>
        <dbReference type="ARBA" id="ARBA00022840"/>
    </source>
</evidence>
<evidence type="ECO:0000256" key="22">
    <source>
        <dbReference type="ARBA" id="ARBA00047631"/>
    </source>
</evidence>
<evidence type="ECO:0000256" key="4">
    <source>
        <dbReference type="ARBA" id="ARBA00022484"/>
    </source>
</evidence>
<dbReference type="InterPro" id="IPR000317">
    <property type="entry name" value="Peptidase_C24"/>
</dbReference>
<feature type="domain" description="RdRp catalytic" evidence="24">
    <location>
        <begin position="1443"/>
        <end position="1568"/>
    </location>
</feature>
<dbReference type="Gene3D" id="1.20.960.20">
    <property type="match status" value="1"/>
</dbReference>
<keyword evidence="12" id="KW-0378">Hydrolase</keyword>
<dbReference type="Gene3D" id="3.40.50.300">
    <property type="entry name" value="P-loop containing nucleotide triphosphate hydrolases"/>
    <property type="match status" value="1"/>
</dbReference>
<dbReference type="InterPro" id="IPR014759">
    <property type="entry name" value="Helicase_SF3_ssRNA_vir"/>
</dbReference>
<evidence type="ECO:0000256" key="5">
    <source>
        <dbReference type="ARBA" id="ARBA00022520"/>
    </source>
</evidence>
<dbReference type="GO" id="GO:0006351">
    <property type="term" value="P:DNA-templated transcription"/>
    <property type="evidence" value="ECO:0007669"/>
    <property type="project" value="InterPro"/>
</dbReference>
<dbReference type="GO" id="GO:0030430">
    <property type="term" value="C:host cell cytoplasm"/>
    <property type="evidence" value="ECO:0007669"/>
    <property type="project" value="UniProtKB-SubCell"/>
</dbReference>
<dbReference type="SUPFAM" id="SSF56672">
    <property type="entry name" value="DNA/RNA polymerases"/>
    <property type="match status" value="1"/>
</dbReference>
<keyword evidence="14" id="KW-0067">ATP-binding</keyword>
<dbReference type="SUPFAM" id="SSF52540">
    <property type="entry name" value="P-loop containing nucleoside triphosphate hydrolases"/>
    <property type="match status" value="1"/>
</dbReference>
<dbReference type="GO" id="GO:0005524">
    <property type="term" value="F:ATP binding"/>
    <property type="evidence" value="ECO:0007669"/>
    <property type="project" value="UniProtKB-KW"/>
</dbReference>
<keyword evidence="13" id="KW-0788">Thiol protease</keyword>
<dbReference type="InterPro" id="IPR043128">
    <property type="entry name" value="Rev_trsase/Diguanyl_cyclase"/>
</dbReference>
<keyword evidence="11" id="KW-0547">Nucleotide-binding</keyword>
<dbReference type="SUPFAM" id="SSF88633">
    <property type="entry name" value="Positive stranded ssRNA viruses"/>
    <property type="match status" value="1"/>
</dbReference>
<dbReference type="InterPro" id="IPR001205">
    <property type="entry name" value="RNA-dir_pol_C"/>
</dbReference>
<organism evidence="27">
    <name type="scientific">Sapovirus Hu/20082029/2008/JP</name>
    <dbReference type="NCBI Taxonomy" id="1031410"/>
    <lineage>
        <taxon>Viruses</taxon>
        <taxon>Riboviria</taxon>
        <taxon>Orthornavirae</taxon>
        <taxon>Pisuviricota</taxon>
        <taxon>Pisoniviricetes</taxon>
        <taxon>Picornavirales</taxon>
        <taxon>Caliciviridae</taxon>
        <taxon>Sapovirus</taxon>
        <taxon>Sapovirus sapporoense</taxon>
        <taxon>Sapporo virus</taxon>
    </lineage>
</organism>
<evidence type="ECO:0000256" key="13">
    <source>
        <dbReference type="ARBA" id="ARBA00022807"/>
    </source>
</evidence>
<comment type="function">
    <text evidence="20">Viral genome-linked protein is covalently linked to the 5'-end of the positive-strand, negative-strand genomic RNAs and subgenomic RNA. Acts as a genome-linked replication primer. May recruit ribosome to viral RNA thereby promoting viral proteins translation. Interacts with host translation initiation complex to allow the translation of viral proteins.</text>
</comment>
<dbReference type="Pfam" id="PF00680">
    <property type="entry name" value="RdRP_1"/>
    <property type="match status" value="1"/>
</dbReference>
<feature type="domain" description="Peptidase C24" evidence="26">
    <location>
        <begin position="1056"/>
        <end position="1204"/>
    </location>
</feature>
<evidence type="ECO:0000256" key="12">
    <source>
        <dbReference type="ARBA" id="ARBA00022801"/>
    </source>
</evidence>
<evidence type="ECO:0000256" key="16">
    <source>
        <dbReference type="ARBA" id="ARBA00022953"/>
    </source>
</evidence>
<keyword evidence="6" id="KW-0597">Phosphoprotein</keyword>
<dbReference type="GO" id="GO:0003968">
    <property type="term" value="F:RNA-directed RNA polymerase activity"/>
    <property type="evidence" value="ECO:0007669"/>
    <property type="project" value="UniProtKB-KW"/>
</dbReference>
<dbReference type="Pfam" id="PF00910">
    <property type="entry name" value="RNA_helicase"/>
    <property type="match status" value="1"/>
</dbReference>
<dbReference type="GO" id="GO:0019028">
    <property type="term" value="C:viral capsid"/>
    <property type="evidence" value="ECO:0007669"/>
    <property type="project" value="UniProtKB-KW"/>
</dbReference>
<dbReference type="InterPro" id="IPR004005">
    <property type="entry name" value="Calicivirus_coat"/>
</dbReference>
<keyword evidence="4" id="KW-0696">RNA-directed RNA polymerase</keyword>
<comment type="function">
    <text evidence="21">Probable key protein responsible for the formation of membrane alterations by the virus. Induces the formation of convoluted membranes derived from the host ER. These remodeled membranes probably form the viral factories that contain the replication complex. Together with NS2 and NTPase, initiates the formation of the replication complex.</text>
</comment>
<reference evidence="27" key="1">
    <citation type="journal article" date="2012" name="Arch. Virol.">
        <title>Human sapovirus classification based on complete capsid nucleotide sequences.</title>
        <authorList>
            <person name="Oka T."/>
            <person name="Mori K."/>
            <person name="Iritani N."/>
            <person name="Harada S."/>
            <person name="Ueki Y."/>
            <person name="Iizuka S."/>
            <person name="Mise K."/>
            <person name="Murakami K."/>
            <person name="Wakita T."/>
            <person name="Katayama K."/>
        </authorList>
    </citation>
    <scope>NUCLEOTIDE SEQUENCE</scope>
    <source>
        <strain evidence="27">Hu/20082029/2008/JP</strain>
    </source>
</reference>
<evidence type="ECO:0000256" key="18">
    <source>
        <dbReference type="ARBA" id="ARBA00045264"/>
    </source>
</evidence>
<keyword evidence="10" id="KW-0548">Nucleotidyltransferase</keyword>
<evidence type="ECO:0000256" key="9">
    <source>
        <dbReference type="ARBA" id="ARBA00022679"/>
    </source>
</evidence>
<sequence>MASKPFYPIEFNPRVELQVLRSAHLRVGGREQMFETINDLNDHVRGVVARLWCKHLHRSLAATPTFTEEGLLDSFLSKPPVDINPDTTFRELFGIDPHEQFPLSIHDLARLQGELVDAARNPGHVLRRHYSTDSLTALINKITKYVPVHATLQEMQARRAFERERAELFKELPHADLDVSRQQKSYFYAMWRQVVKKGKEFFIPLVKCTSWRKKFTEPAEIVRQVLVHFCEGMRSQFSTNANYINLSLIAKLRPTVLTMILQQHKNTYRGWLATVTALVEVYSNLFQDMRDTAVSAVSAITLVFETIKDFVVNVIDLVKSTFQSQGPTSCGWAAIIAGAVLILMKLSGCSNTTSYWHRLLKVCGGVTTIAAAARAVVWVRDIIAEADGKARLKKYMARTAALLELAASRDVTGTDELKRLLDCFTQLIEEGTELIQEFGTSPLAGLTRSYVSELESTANSIRSTILLDTPRKVPVAIILTGPPGIGKTRLAQHLAAGFGKVSNFSVTLDHHDSYTGNEVAIWDEFDVDTQGKFVETMIGIVNTAPYPLNCDRVENKGKVFTSEYIICTSNYPTSVLPDNPRAGAFYRRVTTIDVSSPTIEDWKKKNPGKKPPPDLYKNDFTHLRLSVRPFLGYNPEGDTLDGVRVKPVLTSVDGLSRLMETKFKEQGNEQRNLWITCPRDLVAPAASGLKAYMAANRALAQVFQEPSSQDIGETCTSRVYVSCNNPPPTYSGRVVKITAINPWDASLANSMLSMFETTSHIPASIQREIMYRVWDPLVHLQTREPNTQMLPYINRVVPVSSAFDFIRGLRHHLGLCSVKGMWRAYQGWNSSSSILEFLSKHMADVAFPHNPECTVFRAPDGDVIFYTFGSYACFVSPARVPFVGEPPKNVHSNITRNMTWAETLRLLAETITESLVHFGPFLLMMHNVSYLATRSGREEEAKGKTKHGRGAKHARRGGVSLSDDEYDEWRDLVRDWRQDMTVGEFVELRERYALGMDSEDVQRYRAWLELRAMRMGAGAYQHATIIGRGGVQDTIIRTQPMRAPRAPRSQGYDEEAPTPIVTFTSGGDHIGYGCHMGNGVVVTVTHVASASDQVEGQDFTIRKTEGETTWVNTNLGHLPHYQVGDGAPVYYSARLHPVTTLAEGTYETPNITVQGYHLRILNGYPTKRGDCGTPYFDSCRRLVGLHAATSTNGETKLAQRVTKTSKVENAFAWKGLAVVRGPDCGGMPTGTRYHRSPAWPNPVEGETHAPAPFGSGDERYKFSQVEMLVNGLKPYSEPTPGIPPALLQRAATHTRTYLETIIGTHRSPNLSFNEACSLLEKSTSCGPFVAGQKGDYWDEDKQCYTGVLAEHLAKAWDAANRGVAPQNAYKLALKDELRPIEKNAQGKRRLLWGCDAGATLVATAAFKGVATRLQAVAPMTPVGVGINMDSYQVEVLNESLKGGVLYCLDYSKWDSTQHPAVTAASLGILERLSEATPITTSAVELLSSPARGHLNDIVFITKSGLPSGMPFTSVINSLNHMTYFAAAVLKAYEQHGAPYTGNVFQVETVHTYGDDCLYSVCPATASIFQTVLANLTSFGLKPTAADKSETIAPTHTPVFLKRTLTCTPRGVRGLLDITSIKRQFLWIKANRTVDINSPPAYDRDARGIQLENALAYASQHGHAVFEEVAELARHTAKAEGLVLTNVNYDQALATYESWFIGGTGLVQGSPSEETTKLVFEMEGVPRPEGPKVNSNENVPLASPQDTIGPNAALLLPTQIETPNGAAQRVEMAAATGAVSNNVPMCVRECFASVTTLPWTTRQASNTFLGAIHLGPRINPYTAHLSAMFAGWGGSFQIRVTLSGSGLYAGRAVVAVLPPGVNPANVQNPGVFPHAFIDARTVDPILINLPDIRAVDYHRVDGDEQTATVGLWVAQPLINPFQTGSISTCWLTFETRPGPDFDFCLLKAPEQEMDNGISPANLLPRRLGRSRGNRLGGRVVGLVVVAVAEQVNHHFAANSTTLGWSTLPIEPIAGAISWYQNTTPGISTRGLLSAEGKGIIFPNIVNHWTDVALSSKTSGRTTVPTDQANLNQCPGASGPVVMFQNNGDVNETSANNCVLTAASHDFVNLSSNFDAAGMWVWLPWTTTKPDATINRNVYITPTWINGDPSRPIHGKCTNMVGTNFQFGGTGTNNIMLWQEQHFTSFPGAAEVYCSQLESTAEMFQNNVVNIPANQMAVFNVETAGNTFQIAIMPNGYCVTNAAVGTHQLLDYETSFRFVGLFPQSTSLQGPNGNAGRAVRFLE</sequence>
<evidence type="ECO:0000256" key="19">
    <source>
        <dbReference type="ARBA" id="ARBA00045380"/>
    </source>
</evidence>
<evidence type="ECO:0000259" key="24">
    <source>
        <dbReference type="PROSITE" id="PS50507"/>
    </source>
</evidence>
<evidence type="ECO:0000256" key="1">
    <source>
        <dbReference type="ARBA" id="ARBA00004192"/>
    </source>
</evidence>
<evidence type="ECO:0000313" key="27">
    <source>
        <dbReference type="EMBL" id="BBD74582.1"/>
    </source>
</evidence>
<evidence type="ECO:0000256" key="11">
    <source>
        <dbReference type="ARBA" id="ARBA00022741"/>
    </source>
</evidence>
<keyword evidence="9" id="KW-0808">Transferase</keyword>
<dbReference type="Pfam" id="PF03510">
    <property type="entry name" value="Peptidase_C24"/>
    <property type="match status" value="1"/>
</dbReference>
<dbReference type="InterPro" id="IPR027417">
    <property type="entry name" value="P-loop_NTPase"/>
</dbReference>